<evidence type="ECO:0000313" key="3">
    <source>
        <dbReference type="Proteomes" id="UP000221165"/>
    </source>
</evidence>
<feature type="region of interest" description="Disordered" evidence="1">
    <location>
        <begin position="1"/>
        <end position="157"/>
    </location>
</feature>
<reference evidence="2 3" key="1">
    <citation type="journal article" date="2017" name="Int. J. Parasitol.">
        <title>The genome of the protozoan parasite Cystoisospora suis and a reverse vaccinology approach to identify vaccine candidates.</title>
        <authorList>
            <person name="Palmieri N."/>
            <person name="Shrestha A."/>
            <person name="Ruttkowski B."/>
            <person name="Beck T."/>
            <person name="Vogl C."/>
            <person name="Tomley F."/>
            <person name="Blake D.P."/>
            <person name="Joachim A."/>
        </authorList>
    </citation>
    <scope>NUCLEOTIDE SEQUENCE [LARGE SCALE GENOMIC DNA]</scope>
    <source>
        <strain evidence="2 3">Wien I</strain>
    </source>
</reference>
<feature type="compositionally biased region" description="Low complexity" evidence="1">
    <location>
        <begin position="84"/>
        <end position="109"/>
    </location>
</feature>
<proteinExistence type="predicted"/>
<dbReference type="EMBL" id="MIGC01002811">
    <property type="protein sequence ID" value="PHJ20365.1"/>
    <property type="molecule type" value="Genomic_DNA"/>
</dbReference>
<comment type="caution">
    <text evidence="2">The sequence shown here is derived from an EMBL/GenBank/DDBJ whole genome shotgun (WGS) entry which is preliminary data.</text>
</comment>
<protein>
    <submittedName>
        <fullName evidence="2">Uncharacterized protein</fullName>
    </submittedName>
</protein>
<name>A0A2C6KW89_9APIC</name>
<dbReference type="Proteomes" id="UP000221165">
    <property type="component" value="Unassembled WGS sequence"/>
</dbReference>
<evidence type="ECO:0000313" key="2">
    <source>
        <dbReference type="EMBL" id="PHJ20365.1"/>
    </source>
</evidence>
<feature type="compositionally biased region" description="Basic and acidic residues" evidence="1">
    <location>
        <begin position="115"/>
        <end position="137"/>
    </location>
</feature>
<dbReference type="GeneID" id="94429184"/>
<keyword evidence="3" id="KW-1185">Reference proteome</keyword>
<dbReference type="AlphaFoldDB" id="A0A2C6KW89"/>
<feature type="compositionally biased region" description="Basic and acidic residues" evidence="1">
    <location>
        <begin position="144"/>
        <end position="153"/>
    </location>
</feature>
<sequence length="182" mass="20471">MKEQIHAASVVSPMRHPSHHIHLDRHNSSKMERSLVGKTRKNRKKQKKSNMLLVLQVSQEEETVVGGDHENSSSSRSHMTTPPSSSLSSSSSHIFSSSSSLSASVLSVFSEDEEGRMTRSLEEEKEKEKERREREKEEETEEDQGSKGEENDRYVPPSVVVVVQQRSGYTGGYQASPSYSYC</sequence>
<feature type="compositionally biased region" description="Polar residues" evidence="1">
    <location>
        <begin position="72"/>
        <end position="83"/>
    </location>
</feature>
<organism evidence="2 3">
    <name type="scientific">Cystoisospora suis</name>
    <dbReference type="NCBI Taxonomy" id="483139"/>
    <lineage>
        <taxon>Eukaryota</taxon>
        <taxon>Sar</taxon>
        <taxon>Alveolata</taxon>
        <taxon>Apicomplexa</taxon>
        <taxon>Conoidasida</taxon>
        <taxon>Coccidia</taxon>
        <taxon>Eucoccidiorida</taxon>
        <taxon>Eimeriorina</taxon>
        <taxon>Sarcocystidae</taxon>
        <taxon>Cystoisospora</taxon>
    </lineage>
</organism>
<dbReference type="RefSeq" id="XP_067922053.1">
    <property type="nucleotide sequence ID" value="XM_068065973.1"/>
</dbReference>
<accession>A0A2C6KW89</accession>
<feature type="compositionally biased region" description="Basic residues" evidence="1">
    <location>
        <begin position="38"/>
        <end position="48"/>
    </location>
</feature>
<dbReference type="VEuPathDB" id="ToxoDB:CSUI_005803"/>
<feature type="compositionally biased region" description="Basic and acidic residues" evidence="1">
    <location>
        <begin position="24"/>
        <end position="35"/>
    </location>
</feature>
<gene>
    <name evidence="2" type="ORF">CSUI_005803</name>
</gene>
<evidence type="ECO:0000256" key="1">
    <source>
        <dbReference type="SAM" id="MobiDB-lite"/>
    </source>
</evidence>